<organism evidence="8 9">
    <name type="scientific">Haloactinopolyspora alba</name>
    <dbReference type="NCBI Taxonomy" id="648780"/>
    <lineage>
        <taxon>Bacteria</taxon>
        <taxon>Bacillati</taxon>
        <taxon>Actinomycetota</taxon>
        <taxon>Actinomycetes</taxon>
        <taxon>Jiangellales</taxon>
        <taxon>Jiangellaceae</taxon>
        <taxon>Haloactinopolyspora</taxon>
    </lineage>
</organism>
<keyword evidence="6" id="KW-0249">Electron transport</keyword>
<dbReference type="InterPro" id="IPR017896">
    <property type="entry name" value="4Fe4S_Fe-S-bd"/>
</dbReference>
<comment type="cofactor">
    <cofactor evidence="6">
        <name>[4Fe-4S] cluster</name>
        <dbReference type="ChEBI" id="CHEBI:49883"/>
    </cofactor>
    <text evidence="6">Binds 2 [4Fe-4S] clusters.</text>
</comment>
<keyword evidence="5 6" id="KW-0411">Iron-sulfur</keyword>
<comment type="caution">
    <text evidence="8">The sequence shown here is derived from an EMBL/GenBank/DDBJ whole genome shotgun (WGS) entry which is preliminary data.</text>
</comment>
<evidence type="ECO:0000313" key="9">
    <source>
        <dbReference type="Proteomes" id="UP000243528"/>
    </source>
</evidence>
<comment type="catalytic activity">
    <reaction evidence="6">
        <text>(R)-lactate + A = pyruvate + AH2</text>
        <dbReference type="Rhea" id="RHEA:15089"/>
        <dbReference type="ChEBI" id="CHEBI:13193"/>
        <dbReference type="ChEBI" id="CHEBI:15361"/>
        <dbReference type="ChEBI" id="CHEBI:16004"/>
        <dbReference type="ChEBI" id="CHEBI:17499"/>
    </reaction>
</comment>
<dbReference type="EC" id="1.1.99.14" evidence="6"/>
<dbReference type="GO" id="GO:0051539">
    <property type="term" value="F:4 iron, 4 sulfur cluster binding"/>
    <property type="evidence" value="ECO:0007669"/>
    <property type="project" value="UniProtKB-UniRule"/>
</dbReference>
<keyword evidence="1 6" id="KW-0004">4Fe-4S</keyword>
<keyword evidence="4 6" id="KW-0408">Iron</keyword>
<name>A0A2P8DZW8_9ACTN</name>
<comment type="function">
    <text evidence="6">Component of a complex that catalyzes the oxidation of glycolate to glyoxylate.</text>
</comment>
<feature type="domain" description="4Fe-4S ferredoxin-type" evidence="7">
    <location>
        <begin position="50"/>
        <end position="82"/>
    </location>
</feature>
<comment type="catalytic activity">
    <reaction evidence="6">
        <text>glycolate + A = glyoxylate + AH2</text>
        <dbReference type="Rhea" id="RHEA:21264"/>
        <dbReference type="ChEBI" id="CHEBI:13193"/>
        <dbReference type="ChEBI" id="CHEBI:17499"/>
        <dbReference type="ChEBI" id="CHEBI:29805"/>
        <dbReference type="ChEBI" id="CHEBI:36655"/>
        <dbReference type="EC" id="1.1.99.14"/>
    </reaction>
</comment>
<dbReference type="Pfam" id="PF02754">
    <property type="entry name" value="CCG"/>
    <property type="match status" value="2"/>
</dbReference>
<gene>
    <name evidence="8" type="ORF">CLV30_10969</name>
</gene>
<dbReference type="PANTHER" id="PTHR32479:SF17">
    <property type="entry name" value="GLYCOLATE OXIDASE IRON-SULFUR SUBUNIT"/>
    <property type="match status" value="1"/>
</dbReference>
<dbReference type="Pfam" id="PF13183">
    <property type="entry name" value="Fer4_8"/>
    <property type="match status" value="1"/>
</dbReference>
<dbReference type="InterPro" id="IPR004017">
    <property type="entry name" value="Cys_rich_dom"/>
</dbReference>
<dbReference type="GO" id="GO:0046872">
    <property type="term" value="F:metal ion binding"/>
    <property type="evidence" value="ECO:0007669"/>
    <property type="project" value="UniProtKB-UniRule"/>
</dbReference>
<dbReference type="Gene3D" id="1.10.1060.10">
    <property type="entry name" value="Alpha-helical ferredoxin"/>
    <property type="match status" value="1"/>
</dbReference>
<sequence length="420" mass="45715">MDRERIDDCVHCGFCLPACPTYSLWGEEMDSPRGRIQLMKTALDGDTPIDATWVGHMDACLGCMACVSACPSGVRYDELIESTRATIEEEHRRPWRDRLFRRLLFTVFPGRRRLRVAAAAAWIHQRLGIAGLLRRTGLRDRLPPRLRALDAVTPAVRARDLVRRTPHVTAAVGERRRRVGFVSGCVQEVFFGAVNAATVRVLAAEGCDVVTPPAQGCCGALELHGGREEPALARARALVDVFAELEVDAVVVNAAGCGSALKDYGRLLADDPRYAERAGEFAAKVRDVTEMLADLEPRTEYRPVETTVAYHDACHLAHAQGVTGEPRTVLRRIPGVDLRPILDEGHCCGSAGIYNLVQPEAADQLGSSKAQALAATGADVVVTTNPGCALQIGRWLERPVLHPVQLLDAALGNTRSLEAR</sequence>
<dbReference type="AlphaFoldDB" id="A0A2P8DZW8"/>
<evidence type="ECO:0000259" key="7">
    <source>
        <dbReference type="PROSITE" id="PS51379"/>
    </source>
</evidence>
<accession>A0A2P8DZW8</accession>
<proteinExistence type="predicted"/>
<protein>
    <recommendedName>
        <fullName evidence="6">Glycolate oxidase iron-sulfur subunit</fullName>
        <ecNumber evidence="6">1.1.99.14</ecNumber>
    </recommendedName>
</protein>
<dbReference type="InterPro" id="IPR017900">
    <property type="entry name" value="4Fe4S_Fe_S_CS"/>
</dbReference>
<dbReference type="Proteomes" id="UP000243528">
    <property type="component" value="Unassembled WGS sequence"/>
</dbReference>
<dbReference type="PANTHER" id="PTHR32479">
    <property type="entry name" value="GLYCOLATE OXIDASE IRON-SULFUR SUBUNIT"/>
    <property type="match status" value="1"/>
</dbReference>
<keyword evidence="3" id="KW-0677">Repeat</keyword>
<feature type="domain" description="4Fe-4S ferredoxin-type" evidence="7">
    <location>
        <begin position="1"/>
        <end position="29"/>
    </location>
</feature>
<dbReference type="GO" id="GO:0019154">
    <property type="term" value="F:glycolate dehydrogenase activity"/>
    <property type="evidence" value="ECO:0007669"/>
    <property type="project" value="UniProtKB-EC"/>
</dbReference>
<evidence type="ECO:0000256" key="1">
    <source>
        <dbReference type="ARBA" id="ARBA00022485"/>
    </source>
</evidence>
<evidence type="ECO:0000256" key="5">
    <source>
        <dbReference type="ARBA" id="ARBA00023014"/>
    </source>
</evidence>
<keyword evidence="9" id="KW-1185">Reference proteome</keyword>
<evidence type="ECO:0000256" key="2">
    <source>
        <dbReference type="ARBA" id="ARBA00022723"/>
    </source>
</evidence>
<evidence type="ECO:0000313" key="8">
    <source>
        <dbReference type="EMBL" id="PSL02762.1"/>
    </source>
</evidence>
<dbReference type="EMBL" id="PYGE01000009">
    <property type="protein sequence ID" value="PSL02762.1"/>
    <property type="molecule type" value="Genomic_DNA"/>
</dbReference>
<evidence type="ECO:0000256" key="6">
    <source>
        <dbReference type="PIRNR" id="PIRNR000139"/>
    </source>
</evidence>
<keyword evidence="6" id="KW-0813">Transport</keyword>
<evidence type="ECO:0000256" key="3">
    <source>
        <dbReference type="ARBA" id="ARBA00022737"/>
    </source>
</evidence>
<dbReference type="InterPro" id="IPR009051">
    <property type="entry name" value="Helical_ferredxn"/>
</dbReference>
<dbReference type="InterPro" id="IPR012257">
    <property type="entry name" value="Glc_ox_4Fe-4S"/>
</dbReference>
<dbReference type="PROSITE" id="PS00198">
    <property type="entry name" value="4FE4S_FER_1"/>
    <property type="match status" value="2"/>
</dbReference>
<dbReference type="SUPFAM" id="SSF54862">
    <property type="entry name" value="4Fe-4S ferredoxins"/>
    <property type="match status" value="1"/>
</dbReference>
<reference evidence="8 9" key="1">
    <citation type="submission" date="2018-03" db="EMBL/GenBank/DDBJ databases">
        <title>Genomic Encyclopedia of Archaeal and Bacterial Type Strains, Phase II (KMG-II): from individual species to whole genera.</title>
        <authorList>
            <person name="Goeker M."/>
        </authorList>
    </citation>
    <scope>NUCLEOTIDE SEQUENCE [LARGE SCALE GENOMIC DNA]</scope>
    <source>
        <strain evidence="8 9">DSM 45211</strain>
    </source>
</reference>
<keyword evidence="2 6" id="KW-0479">Metal-binding</keyword>
<dbReference type="PROSITE" id="PS51379">
    <property type="entry name" value="4FE4S_FER_2"/>
    <property type="match status" value="2"/>
</dbReference>
<evidence type="ECO:0000256" key="4">
    <source>
        <dbReference type="ARBA" id="ARBA00023004"/>
    </source>
</evidence>
<dbReference type="PIRSF" id="PIRSF000139">
    <property type="entry name" value="Glc_ox_4Fe-4S"/>
    <property type="match status" value="1"/>
</dbReference>
<dbReference type="RefSeq" id="WP_205740851.1">
    <property type="nucleotide sequence ID" value="NZ_PYGE01000009.1"/>
</dbReference>